<dbReference type="EMBL" id="BAAAFE010000007">
    <property type="protein sequence ID" value="GAA0863862.1"/>
    <property type="molecule type" value="Genomic_DNA"/>
</dbReference>
<keyword evidence="6" id="KW-0408">Iron</keyword>
<dbReference type="Pfam" id="PF07660">
    <property type="entry name" value="STN"/>
    <property type="match status" value="1"/>
</dbReference>
<keyword evidence="2 10" id="KW-0813">Transport</keyword>
<sequence>MPAASAETGQQSYDIAPQDLADALRQYSELSGRDVIANSDVVARKKSARVSGTFNADAALAQLLAGTELVAESVDGTLVIREGKGDRFAESSANRGTAQSDDAQIIVTGTRIRGAGPVGSPVTIVDRDALDRSGRTTLADYLQTIPQNFSGGPSEATFGATARGNANTNLNFGSGINLRGLGSASTLTLFDGVRPAMGGAWGAFTDLSLIPSSAIDRIEILTDGASAIYGSDAVAGVVNLRFRNRFEGAETRMRAGTADGDFSEMQIAQLLGKKWNSGHLVLAAEYYSRGNLPATKRRFTSEDLRPVGGPDLRSNFANPGTILAANGRVFAIPPGQDGRGLTAADLIEGSFNRADAQRLVDILPRQRSLSFYASAEQEIGAITLFARGLYADRRYRVNQRRFGPVPVTVTSANPYYVDPIGTGQPITVFYDPSADFGPEGARGRARALNLSGGARANVGDWSLEISGGYGLQRERADDINIIHITRRSEALVLSDPATALNVFGDGAVNDPALVGRLRGGLVSRVRSRVWTAALRADGSLFDLPAGTVKLAAGAEIRGERLDYTSVFDLFGNSTTTSRLPGLPGKRTVRALYGELVIPIFDAGTSLPGALQLSLAGRHEDYSDVGSTSNPKLGLRWTPVRGVVVRASYGHSFRAPFFTELVGAANATYQPVYLPDPQSPTGQTLALALLGFRPDLGPEKATSWTAGVDLEPVALPGLRLSATWFDIAYRDRIASASFDIFNFLARRDVYGELVDETPDPAEVAAYFANPNLRNPLGVQASDIEVIADARTFNLSRVTIRGLDFDASYRHSIPNGALTLSLGGSRLFSIDQQVTRSAPAINAVGTLGNPVKLRLRGRLGFEAGPFDGGLSLLHMSGYRNQTATPAEKVKSWTTFDLQLGARIAGAPGGRAFRLALNVNNLFDRDPPYVLFRTATSVLGYDPEQASAVGRTIALQGIVTW</sequence>
<dbReference type="Pfam" id="PF00593">
    <property type="entry name" value="TonB_dep_Rec_b-barrel"/>
    <property type="match status" value="1"/>
</dbReference>
<dbReference type="PROSITE" id="PS52016">
    <property type="entry name" value="TONB_DEPENDENT_REC_3"/>
    <property type="match status" value="1"/>
</dbReference>
<dbReference type="Proteomes" id="UP001500738">
    <property type="component" value="Unassembled WGS sequence"/>
</dbReference>
<feature type="domain" description="Secretin/TonB short N-terminal" evidence="12">
    <location>
        <begin position="33"/>
        <end position="83"/>
    </location>
</feature>
<dbReference type="Gene3D" id="3.55.50.30">
    <property type="match status" value="1"/>
</dbReference>
<dbReference type="Gene3D" id="2.170.130.10">
    <property type="entry name" value="TonB-dependent receptor, plug domain"/>
    <property type="match status" value="1"/>
</dbReference>
<comment type="similarity">
    <text evidence="10 11">Belongs to the TonB-dependent receptor family.</text>
</comment>
<dbReference type="SUPFAM" id="SSF56935">
    <property type="entry name" value="Porins"/>
    <property type="match status" value="1"/>
</dbReference>
<keyword evidence="4" id="KW-0410">Iron transport</keyword>
<evidence type="ECO:0000256" key="11">
    <source>
        <dbReference type="RuleBase" id="RU003357"/>
    </source>
</evidence>
<dbReference type="InterPro" id="IPR036942">
    <property type="entry name" value="Beta-barrel_TonB_sf"/>
</dbReference>
<keyword evidence="14" id="KW-1185">Reference proteome</keyword>
<gene>
    <name evidence="13" type="ORF">GCM10009115_16010</name>
</gene>
<dbReference type="Gene3D" id="2.40.170.20">
    <property type="entry name" value="TonB-dependent receptor, beta-barrel domain"/>
    <property type="match status" value="1"/>
</dbReference>
<dbReference type="PANTHER" id="PTHR47234">
    <property type="match status" value="1"/>
</dbReference>
<evidence type="ECO:0000256" key="5">
    <source>
        <dbReference type="ARBA" id="ARBA00022692"/>
    </source>
</evidence>
<evidence type="ECO:0000256" key="2">
    <source>
        <dbReference type="ARBA" id="ARBA00022448"/>
    </source>
</evidence>
<evidence type="ECO:0000256" key="9">
    <source>
        <dbReference type="ARBA" id="ARBA00023237"/>
    </source>
</evidence>
<reference evidence="13 14" key="1">
    <citation type="journal article" date="2019" name="Int. J. Syst. Evol. Microbiol.">
        <title>The Global Catalogue of Microorganisms (GCM) 10K type strain sequencing project: providing services to taxonomists for standard genome sequencing and annotation.</title>
        <authorList>
            <consortium name="The Broad Institute Genomics Platform"/>
            <consortium name="The Broad Institute Genome Sequencing Center for Infectious Disease"/>
            <person name="Wu L."/>
            <person name="Ma J."/>
        </authorList>
    </citation>
    <scope>NUCLEOTIDE SEQUENCE [LARGE SCALE GENOMIC DNA]</scope>
    <source>
        <strain evidence="13 14">JCM 15910</strain>
    </source>
</reference>
<keyword evidence="3 10" id="KW-1134">Transmembrane beta strand</keyword>
<comment type="subcellular location">
    <subcellularLocation>
        <location evidence="1 10">Cell outer membrane</location>
        <topology evidence="1 10">Multi-pass membrane protein</topology>
    </subcellularLocation>
</comment>
<dbReference type="InterPro" id="IPR037066">
    <property type="entry name" value="Plug_dom_sf"/>
</dbReference>
<proteinExistence type="inferred from homology"/>
<evidence type="ECO:0000256" key="4">
    <source>
        <dbReference type="ARBA" id="ARBA00022496"/>
    </source>
</evidence>
<dbReference type="SMART" id="SM00965">
    <property type="entry name" value="STN"/>
    <property type="match status" value="1"/>
</dbReference>
<evidence type="ECO:0000256" key="10">
    <source>
        <dbReference type="PROSITE-ProRule" id="PRU01360"/>
    </source>
</evidence>
<dbReference type="RefSeq" id="WP_062770303.1">
    <property type="nucleotide sequence ID" value="NZ_JAFMTR010000063.1"/>
</dbReference>
<comment type="caution">
    <text evidence="13">The sequence shown here is derived from an EMBL/GenBank/DDBJ whole genome shotgun (WGS) entry which is preliminary data.</text>
</comment>
<keyword evidence="13" id="KW-0675">Receptor</keyword>
<evidence type="ECO:0000313" key="13">
    <source>
        <dbReference type="EMBL" id="GAA0863862.1"/>
    </source>
</evidence>
<evidence type="ECO:0000256" key="3">
    <source>
        <dbReference type="ARBA" id="ARBA00022452"/>
    </source>
</evidence>
<dbReference type="InterPro" id="IPR000531">
    <property type="entry name" value="Beta-barrel_TonB"/>
</dbReference>
<keyword evidence="9 10" id="KW-0998">Cell outer membrane</keyword>
<evidence type="ECO:0000256" key="7">
    <source>
        <dbReference type="ARBA" id="ARBA00023077"/>
    </source>
</evidence>
<evidence type="ECO:0000313" key="14">
    <source>
        <dbReference type="Proteomes" id="UP001500738"/>
    </source>
</evidence>
<evidence type="ECO:0000256" key="8">
    <source>
        <dbReference type="ARBA" id="ARBA00023136"/>
    </source>
</evidence>
<dbReference type="InterPro" id="IPR011662">
    <property type="entry name" value="Secretin/TonB_short_N"/>
</dbReference>
<protein>
    <submittedName>
        <fullName evidence="13">TonB-dependent receptor</fullName>
    </submittedName>
</protein>
<keyword evidence="7 11" id="KW-0798">TonB box</keyword>
<keyword evidence="5 10" id="KW-0812">Transmembrane</keyword>
<dbReference type="PANTHER" id="PTHR47234:SF1">
    <property type="entry name" value="TONB-DEPENDENT RECEPTOR"/>
    <property type="match status" value="1"/>
</dbReference>
<dbReference type="InterPro" id="IPR012910">
    <property type="entry name" value="Plug_dom"/>
</dbReference>
<dbReference type="Pfam" id="PF07715">
    <property type="entry name" value="Plug"/>
    <property type="match status" value="1"/>
</dbReference>
<evidence type="ECO:0000256" key="6">
    <source>
        <dbReference type="ARBA" id="ARBA00023004"/>
    </source>
</evidence>
<keyword evidence="8 10" id="KW-0472">Membrane</keyword>
<organism evidence="13 14">
    <name type="scientific">Sphingopyxis soli</name>
    <dbReference type="NCBI Taxonomy" id="592051"/>
    <lineage>
        <taxon>Bacteria</taxon>
        <taxon>Pseudomonadati</taxon>
        <taxon>Pseudomonadota</taxon>
        <taxon>Alphaproteobacteria</taxon>
        <taxon>Sphingomonadales</taxon>
        <taxon>Sphingomonadaceae</taxon>
        <taxon>Sphingopyxis</taxon>
    </lineage>
</organism>
<accession>A0ABN1M423</accession>
<evidence type="ECO:0000256" key="1">
    <source>
        <dbReference type="ARBA" id="ARBA00004571"/>
    </source>
</evidence>
<dbReference type="InterPro" id="IPR039426">
    <property type="entry name" value="TonB-dep_rcpt-like"/>
</dbReference>
<name>A0ABN1M423_9SPHN</name>
<evidence type="ECO:0000259" key="12">
    <source>
        <dbReference type="SMART" id="SM00965"/>
    </source>
</evidence>
<keyword evidence="4" id="KW-0406">Ion transport</keyword>